<keyword evidence="2" id="KW-0547">Nucleotide-binding</keyword>
<protein>
    <submittedName>
        <fullName evidence="5">ABC transporter ATP-binding protein</fullName>
    </submittedName>
</protein>
<name>A0A8J3TEY7_9ACTN</name>
<dbReference type="AlphaFoldDB" id="A0A8J3TEY7"/>
<dbReference type="InterPro" id="IPR027417">
    <property type="entry name" value="P-loop_NTPase"/>
</dbReference>
<evidence type="ECO:0000256" key="3">
    <source>
        <dbReference type="ARBA" id="ARBA00022840"/>
    </source>
</evidence>
<evidence type="ECO:0000313" key="6">
    <source>
        <dbReference type="Proteomes" id="UP000599074"/>
    </source>
</evidence>
<evidence type="ECO:0000256" key="2">
    <source>
        <dbReference type="ARBA" id="ARBA00022741"/>
    </source>
</evidence>
<accession>A0A8J3TEY7</accession>
<evidence type="ECO:0000313" key="5">
    <source>
        <dbReference type="EMBL" id="GII24271.1"/>
    </source>
</evidence>
<dbReference type="Pfam" id="PF00005">
    <property type="entry name" value="ABC_tran"/>
    <property type="match status" value="1"/>
</dbReference>
<dbReference type="SMART" id="SM00382">
    <property type="entry name" value="AAA"/>
    <property type="match status" value="1"/>
</dbReference>
<feature type="domain" description="ABC transporter" evidence="4">
    <location>
        <begin position="1"/>
        <end position="222"/>
    </location>
</feature>
<dbReference type="GO" id="GO:0005524">
    <property type="term" value="F:ATP binding"/>
    <property type="evidence" value="ECO:0007669"/>
    <property type="project" value="UniProtKB-KW"/>
</dbReference>
<dbReference type="PROSITE" id="PS50893">
    <property type="entry name" value="ABC_TRANSPORTER_2"/>
    <property type="match status" value="1"/>
</dbReference>
<dbReference type="InterPro" id="IPR051782">
    <property type="entry name" value="ABC_Transporter_VariousFunc"/>
</dbReference>
<organism evidence="5 6">
    <name type="scientific">Planosporangium mesophilum</name>
    <dbReference type="NCBI Taxonomy" id="689768"/>
    <lineage>
        <taxon>Bacteria</taxon>
        <taxon>Bacillati</taxon>
        <taxon>Actinomycetota</taxon>
        <taxon>Actinomycetes</taxon>
        <taxon>Micromonosporales</taxon>
        <taxon>Micromonosporaceae</taxon>
        <taxon>Planosporangium</taxon>
    </lineage>
</organism>
<dbReference type="Proteomes" id="UP000599074">
    <property type="component" value="Unassembled WGS sequence"/>
</dbReference>
<dbReference type="InterPro" id="IPR003593">
    <property type="entry name" value="AAA+_ATPase"/>
</dbReference>
<dbReference type="PANTHER" id="PTHR42939">
    <property type="entry name" value="ABC TRANSPORTER ATP-BINDING PROTEIN ALBC-RELATED"/>
    <property type="match status" value="1"/>
</dbReference>
<dbReference type="Gene3D" id="3.40.50.300">
    <property type="entry name" value="P-loop containing nucleotide triphosphate hydrolases"/>
    <property type="match status" value="1"/>
</dbReference>
<dbReference type="PANTHER" id="PTHR42939:SF1">
    <property type="entry name" value="ABC TRANSPORTER ATP-BINDING PROTEIN ALBC-RELATED"/>
    <property type="match status" value="1"/>
</dbReference>
<comment type="caution">
    <text evidence="5">The sequence shown here is derived from an EMBL/GenBank/DDBJ whole genome shotgun (WGS) entry which is preliminary data.</text>
</comment>
<keyword evidence="1" id="KW-0813">Transport</keyword>
<dbReference type="GO" id="GO:0016887">
    <property type="term" value="F:ATP hydrolysis activity"/>
    <property type="evidence" value="ECO:0007669"/>
    <property type="project" value="InterPro"/>
</dbReference>
<evidence type="ECO:0000256" key="1">
    <source>
        <dbReference type="ARBA" id="ARBA00022448"/>
    </source>
</evidence>
<dbReference type="RefSeq" id="WP_168116174.1">
    <property type="nucleotide sequence ID" value="NZ_BOON01000034.1"/>
</dbReference>
<proteinExistence type="predicted"/>
<evidence type="ECO:0000259" key="4">
    <source>
        <dbReference type="PROSITE" id="PS50893"/>
    </source>
</evidence>
<sequence length="251" mass="26938">MRIDDLWLRYGRRAPWVLREVSLSLSPGETAVLLGRNGAGKSTLIRAMVGTLTPARGRITDRPAEVGWVPERFPPDQPFTVLDYLTFMGAARGLTRARAATTATDWAERFSLTPYLGVRLSSLSKGTAQKVGLTQALLVRPGLLVLDEPTEGLDAAVLAELPAVITEMAVAGTAVVVSDHSGKLVDLPGSRRWLVADGRITEEHLDAGDARCVIEVEVSAARAPAVVAQLRAAGHDVLRIRHEPAAERSPS</sequence>
<keyword evidence="3 5" id="KW-0067">ATP-binding</keyword>
<dbReference type="InterPro" id="IPR003439">
    <property type="entry name" value="ABC_transporter-like_ATP-bd"/>
</dbReference>
<reference evidence="5" key="1">
    <citation type="submission" date="2021-01" db="EMBL/GenBank/DDBJ databases">
        <title>Whole genome shotgun sequence of Planosporangium mesophilum NBRC 109066.</title>
        <authorList>
            <person name="Komaki H."/>
            <person name="Tamura T."/>
        </authorList>
    </citation>
    <scope>NUCLEOTIDE SEQUENCE</scope>
    <source>
        <strain evidence="5">NBRC 109066</strain>
    </source>
</reference>
<gene>
    <name evidence="5" type="ORF">Pme01_38680</name>
</gene>
<dbReference type="EMBL" id="BOON01000034">
    <property type="protein sequence ID" value="GII24271.1"/>
    <property type="molecule type" value="Genomic_DNA"/>
</dbReference>
<dbReference type="SUPFAM" id="SSF52540">
    <property type="entry name" value="P-loop containing nucleoside triphosphate hydrolases"/>
    <property type="match status" value="1"/>
</dbReference>
<keyword evidence="6" id="KW-1185">Reference proteome</keyword>